<dbReference type="InterPro" id="IPR017853">
    <property type="entry name" value="GH"/>
</dbReference>
<dbReference type="PANTHER" id="PTHR31468">
    <property type="entry name" value="1,3-BETA-GLUCANOSYLTRANSFERASE GAS1"/>
    <property type="match status" value="1"/>
</dbReference>
<dbReference type="GO" id="GO:0098552">
    <property type="term" value="C:side of membrane"/>
    <property type="evidence" value="ECO:0007669"/>
    <property type="project" value="UniProtKB-KW"/>
</dbReference>
<dbReference type="Gene3D" id="3.20.20.80">
    <property type="entry name" value="Glycosidases"/>
    <property type="match status" value="1"/>
</dbReference>
<keyword evidence="5" id="KW-0336">GPI-anchor</keyword>
<evidence type="ECO:0000256" key="5">
    <source>
        <dbReference type="RuleBase" id="RU361209"/>
    </source>
</evidence>
<keyword evidence="5" id="KW-0472">Membrane</keyword>
<organism evidence="7 8">
    <name type="scientific">Mycena maculata</name>
    <dbReference type="NCBI Taxonomy" id="230809"/>
    <lineage>
        <taxon>Eukaryota</taxon>
        <taxon>Fungi</taxon>
        <taxon>Dikarya</taxon>
        <taxon>Basidiomycota</taxon>
        <taxon>Agaricomycotina</taxon>
        <taxon>Agaricomycetes</taxon>
        <taxon>Agaricomycetidae</taxon>
        <taxon>Agaricales</taxon>
        <taxon>Marasmiineae</taxon>
        <taxon>Mycenaceae</taxon>
        <taxon>Mycena</taxon>
    </lineage>
</organism>
<dbReference type="EC" id="2.4.1.-" evidence="5"/>
<evidence type="ECO:0000256" key="1">
    <source>
        <dbReference type="ARBA" id="ARBA00007528"/>
    </source>
</evidence>
<comment type="similarity">
    <text evidence="1 5">Belongs to the glycosyl hydrolase 72 family.</text>
</comment>
<sequence length="314" mass="34664">MSALNSAGIYIIVDLTLSLNSSIDTTQLSWSTNLLDQYIKTIDIFSKYDNVLAFDVGKGVLKAATRDIRAYLTSIKSSALVGYADIDGASAFRDAVSDHLSCDPSGANSNSTSINIFGLNNYEWCVNAATTTHDGLNIEFENYNIVAYFSRPVTCEDIPTACWVDNGRNRFYDKHQLIVFDNGRSGLLGLNSCMDGIAAHERVYPLNTRAQGTSTHSSPRTSMYCTTRDNKDAIKGGFRVSPIGAACQALTFHKIWSVSRETWAWAEVMLDPVASDAHCVALLRVAVTRHLQYATGWRMGRAWNNFQERASIPE</sequence>
<reference evidence="7" key="1">
    <citation type="submission" date="2023-03" db="EMBL/GenBank/DDBJ databases">
        <title>Massive genome expansion in bonnet fungi (Mycena s.s.) driven by repeated elements and novel gene families across ecological guilds.</title>
        <authorList>
            <consortium name="Lawrence Berkeley National Laboratory"/>
            <person name="Harder C.B."/>
            <person name="Miyauchi S."/>
            <person name="Viragh M."/>
            <person name="Kuo A."/>
            <person name="Thoen E."/>
            <person name="Andreopoulos B."/>
            <person name="Lu D."/>
            <person name="Skrede I."/>
            <person name="Drula E."/>
            <person name="Henrissat B."/>
            <person name="Morin E."/>
            <person name="Kohler A."/>
            <person name="Barry K."/>
            <person name="LaButti K."/>
            <person name="Morin E."/>
            <person name="Salamov A."/>
            <person name="Lipzen A."/>
            <person name="Mereny Z."/>
            <person name="Hegedus B."/>
            <person name="Baldrian P."/>
            <person name="Stursova M."/>
            <person name="Weitz H."/>
            <person name="Taylor A."/>
            <person name="Grigoriev I.V."/>
            <person name="Nagy L.G."/>
            <person name="Martin F."/>
            <person name="Kauserud H."/>
        </authorList>
    </citation>
    <scope>NUCLEOTIDE SEQUENCE</scope>
    <source>
        <strain evidence="7">CBHHK188m</strain>
    </source>
</reference>
<dbReference type="Pfam" id="PF00755">
    <property type="entry name" value="Carn_acyltransf"/>
    <property type="match status" value="1"/>
</dbReference>
<dbReference type="SUPFAM" id="SSF52777">
    <property type="entry name" value="CoA-dependent acyltransferases"/>
    <property type="match status" value="2"/>
</dbReference>
<dbReference type="GO" id="GO:0071970">
    <property type="term" value="P:fungal-type cell wall (1-&gt;3)-beta-D-glucan biosynthetic process"/>
    <property type="evidence" value="ECO:0007669"/>
    <property type="project" value="TreeGrafter"/>
</dbReference>
<keyword evidence="5" id="KW-0449">Lipoprotein</keyword>
<dbReference type="InterPro" id="IPR042231">
    <property type="entry name" value="Cho/carn_acyl_trans_2"/>
</dbReference>
<evidence type="ECO:0000256" key="3">
    <source>
        <dbReference type="ARBA" id="ARBA00023157"/>
    </source>
</evidence>
<evidence type="ECO:0000313" key="8">
    <source>
        <dbReference type="Proteomes" id="UP001215280"/>
    </source>
</evidence>
<comment type="function">
    <text evidence="5">Splits internally a 1,3-beta-glucan molecule and transfers the newly generated reducing end (the donor) to the non-reducing end of another 1,3-beta-glucan molecule (the acceptor) forming a 1,3-beta linkage, resulting in the elongation of 1,3-beta-glucan chains in the cell wall.</text>
</comment>
<dbReference type="AlphaFoldDB" id="A0AAD7J997"/>
<proteinExistence type="inferred from homology"/>
<comment type="subcellular location">
    <subcellularLocation>
        <location evidence="5">Cell membrane</location>
        <topology evidence="5">Lipid-anchor</topology>
        <topology evidence="5">GPI-anchor</topology>
    </subcellularLocation>
</comment>
<dbReference type="GO" id="GO:0005886">
    <property type="term" value="C:plasma membrane"/>
    <property type="evidence" value="ECO:0007669"/>
    <property type="project" value="UniProtKB-SubCell"/>
</dbReference>
<keyword evidence="8" id="KW-1185">Reference proteome</keyword>
<dbReference type="GO" id="GO:0042124">
    <property type="term" value="F:1,3-beta-glucanosyltransferase activity"/>
    <property type="evidence" value="ECO:0007669"/>
    <property type="project" value="TreeGrafter"/>
</dbReference>
<dbReference type="PANTHER" id="PTHR31468:SF2">
    <property type="entry name" value="1,3-BETA-GLUCANOSYLTRANSFERASE GAS1"/>
    <property type="match status" value="1"/>
</dbReference>
<protein>
    <recommendedName>
        <fullName evidence="5">1,3-beta-glucanosyltransferase</fullName>
        <ecNumber evidence="5">2.4.1.-</ecNumber>
    </recommendedName>
</protein>
<feature type="domain" description="Choline/carnitine acyltransferase" evidence="6">
    <location>
        <begin position="160"/>
        <end position="203"/>
    </location>
</feature>
<dbReference type="EMBL" id="JARJLG010000051">
    <property type="protein sequence ID" value="KAJ7759742.1"/>
    <property type="molecule type" value="Genomic_DNA"/>
</dbReference>
<dbReference type="InterPro" id="IPR039551">
    <property type="entry name" value="Cho/carn_acyl_trans"/>
</dbReference>
<dbReference type="Gene3D" id="3.30.559.70">
    <property type="entry name" value="Choline/Carnitine o-acyltransferase, domain 2"/>
    <property type="match status" value="1"/>
</dbReference>
<evidence type="ECO:0000256" key="4">
    <source>
        <dbReference type="ARBA" id="ARBA00023180"/>
    </source>
</evidence>
<dbReference type="InterPro" id="IPR004886">
    <property type="entry name" value="Glucanosyltransferase"/>
</dbReference>
<comment type="caution">
    <text evidence="7">The sequence shown here is derived from an EMBL/GenBank/DDBJ whole genome shotgun (WGS) entry which is preliminary data.</text>
</comment>
<dbReference type="GO" id="GO:0031505">
    <property type="term" value="P:fungal-type cell wall organization"/>
    <property type="evidence" value="ECO:0007669"/>
    <property type="project" value="TreeGrafter"/>
</dbReference>
<evidence type="ECO:0000259" key="6">
    <source>
        <dbReference type="Pfam" id="PF00755"/>
    </source>
</evidence>
<dbReference type="SUPFAM" id="SSF51445">
    <property type="entry name" value="(Trans)glycosidases"/>
    <property type="match status" value="1"/>
</dbReference>
<name>A0AAD7J997_9AGAR</name>
<keyword evidence="2" id="KW-0732">Signal</keyword>
<dbReference type="Proteomes" id="UP001215280">
    <property type="component" value="Unassembled WGS sequence"/>
</dbReference>
<keyword evidence="3" id="KW-1015">Disulfide bond</keyword>
<dbReference type="Pfam" id="PF03198">
    <property type="entry name" value="Glyco_hydro_72"/>
    <property type="match status" value="1"/>
</dbReference>
<evidence type="ECO:0000256" key="2">
    <source>
        <dbReference type="ARBA" id="ARBA00022729"/>
    </source>
</evidence>
<keyword evidence="4" id="KW-0325">Glycoprotein</keyword>
<evidence type="ECO:0000313" key="7">
    <source>
        <dbReference type="EMBL" id="KAJ7759742.1"/>
    </source>
</evidence>
<accession>A0AAD7J997</accession>
<gene>
    <name evidence="7" type="ORF">DFH07DRAFT_1023313</name>
</gene>
<keyword evidence="5" id="KW-0808">Transferase</keyword>